<feature type="domain" description="SCP" evidence="3">
    <location>
        <begin position="223"/>
        <end position="369"/>
    </location>
</feature>
<keyword evidence="1" id="KW-0812">Transmembrane</keyword>
<comment type="caution">
    <text evidence="4">The sequence shown here is derived from an EMBL/GenBank/DDBJ whole genome shotgun (WGS) entry which is preliminary data.</text>
</comment>
<evidence type="ECO:0000256" key="1">
    <source>
        <dbReference type="SAM" id="Phobius"/>
    </source>
</evidence>
<feature type="transmembrane region" description="Helical" evidence="1">
    <location>
        <begin position="195"/>
        <end position="217"/>
    </location>
</feature>
<keyword evidence="2" id="KW-0732">Signal</keyword>
<dbReference type="CDD" id="cd05380">
    <property type="entry name" value="CAP_euk"/>
    <property type="match status" value="2"/>
</dbReference>
<feature type="chain" id="PRO_5045045496" evidence="2">
    <location>
        <begin position="18"/>
        <end position="396"/>
    </location>
</feature>
<sequence length="396" mass="45222">MIKAAGLLTALFVVAYALTEEERKIILDYHIQVRSKVQPSASNMMYMKYSKKLEAMAEKWVRLCKYEHPNPQMYPEYEKLGQNLAISGGTAQNIKWMSGGWAAEARYYGYANNTCTSGKICGHYTQMIWSSSKNLGCAINRCDNIVPQWPKPIYLLACQYSPPGNYRDKKPYKEGNACSKCPPFHTCVDKQCKRNVFGCLTIMIKAAIFLTALFVVAHALTEEERNLIVTYHKDTRLRVRPPAANMKLMTYSQKLENLAERWVARCEFEHPDTRIWTEYANTGQNLAITGGRPAKLKGMMKMWRDEAKDYSYDGDCMYGKVCGHYTQMVWANTSEVGCAIRQCDAYFPGWPSPVYLMACQYSPPGNWYGQKPYERGRFCTKCPPGTTCVDKQCARQ</sequence>
<dbReference type="SMART" id="SM00198">
    <property type="entry name" value="SCP"/>
    <property type="match status" value="2"/>
</dbReference>
<dbReference type="Proteomes" id="UP001651158">
    <property type="component" value="Unassembled WGS sequence"/>
</dbReference>
<dbReference type="PANTHER" id="PTHR10334">
    <property type="entry name" value="CYSTEINE-RICH SECRETORY PROTEIN-RELATED"/>
    <property type="match status" value="1"/>
</dbReference>
<protein>
    <submittedName>
        <fullName evidence="4">Peptidase inhibitor 15</fullName>
    </submittedName>
</protein>
<dbReference type="Pfam" id="PF00188">
    <property type="entry name" value="CAP"/>
    <property type="match status" value="2"/>
</dbReference>
<evidence type="ECO:0000259" key="3">
    <source>
        <dbReference type="SMART" id="SM00198"/>
    </source>
</evidence>
<dbReference type="PROSITE" id="PS01009">
    <property type="entry name" value="CRISP_1"/>
    <property type="match status" value="2"/>
</dbReference>
<keyword evidence="5" id="KW-1185">Reference proteome</keyword>
<name>A0ABR4QE63_9CEST</name>
<feature type="domain" description="SCP" evidence="3">
    <location>
        <begin position="21"/>
        <end position="168"/>
    </location>
</feature>
<dbReference type="PROSITE" id="PS01010">
    <property type="entry name" value="CRISP_2"/>
    <property type="match status" value="2"/>
</dbReference>
<dbReference type="InterPro" id="IPR035940">
    <property type="entry name" value="CAP_sf"/>
</dbReference>
<keyword evidence="1" id="KW-1133">Transmembrane helix</keyword>
<keyword evidence="1" id="KW-0472">Membrane</keyword>
<dbReference type="EMBL" id="JAKROA010000004">
    <property type="protein sequence ID" value="KAL5107886.1"/>
    <property type="molecule type" value="Genomic_DNA"/>
</dbReference>
<feature type="signal peptide" evidence="2">
    <location>
        <begin position="1"/>
        <end position="17"/>
    </location>
</feature>
<organism evidence="4 5">
    <name type="scientific">Taenia crassiceps</name>
    <dbReference type="NCBI Taxonomy" id="6207"/>
    <lineage>
        <taxon>Eukaryota</taxon>
        <taxon>Metazoa</taxon>
        <taxon>Spiralia</taxon>
        <taxon>Lophotrochozoa</taxon>
        <taxon>Platyhelminthes</taxon>
        <taxon>Cestoda</taxon>
        <taxon>Eucestoda</taxon>
        <taxon>Cyclophyllidea</taxon>
        <taxon>Taeniidae</taxon>
        <taxon>Taenia</taxon>
    </lineage>
</organism>
<reference evidence="4 5" key="1">
    <citation type="journal article" date="2022" name="Front. Cell. Infect. Microbiol.">
        <title>The Genomes of Two Strains of Taenia crassiceps the Animal Model for the Study of Human Cysticercosis.</title>
        <authorList>
            <person name="Bobes R.J."/>
            <person name="Estrada K."/>
            <person name="Rios-Valencia D.G."/>
            <person name="Calderon-Gallegos A."/>
            <person name="de la Torre P."/>
            <person name="Carrero J.C."/>
            <person name="Sanchez-Flores A."/>
            <person name="Laclette J.P."/>
        </authorList>
    </citation>
    <scope>NUCLEOTIDE SEQUENCE [LARGE SCALE GENOMIC DNA]</scope>
    <source>
        <strain evidence="4">WFUcys</strain>
    </source>
</reference>
<evidence type="ECO:0000313" key="4">
    <source>
        <dbReference type="EMBL" id="KAL5107886.1"/>
    </source>
</evidence>
<evidence type="ECO:0000313" key="5">
    <source>
        <dbReference type="Proteomes" id="UP001651158"/>
    </source>
</evidence>
<dbReference type="InterPro" id="IPR001283">
    <property type="entry name" value="CRISP-related"/>
</dbReference>
<evidence type="ECO:0000256" key="2">
    <source>
        <dbReference type="SAM" id="SignalP"/>
    </source>
</evidence>
<dbReference type="PRINTS" id="PR00837">
    <property type="entry name" value="V5TPXLIKE"/>
</dbReference>
<dbReference type="InterPro" id="IPR014044">
    <property type="entry name" value="CAP_dom"/>
</dbReference>
<gene>
    <name evidence="4" type="ORF">TcWFU_006556</name>
</gene>
<dbReference type="Gene3D" id="3.40.33.10">
    <property type="entry name" value="CAP"/>
    <property type="match status" value="2"/>
</dbReference>
<proteinExistence type="predicted"/>
<accession>A0ABR4QE63</accession>
<dbReference type="SUPFAM" id="SSF55797">
    <property type="entry name" value="PR-1-like"/>
    <property type="match status" value="2"/>
</dbReference>
<dbReference type="InterPro" id="IPR018244">
    <property type="entry name" value="Allrgn_V5/Tpx1_CS"/>
</dbReference>